<feature type="compositionally biased region" description="Polar residues" evidence="10">
    <location>
        <begin position="776"/>
        <end position="795"/>
    </location>
</feature>
<sequence length="1187" mass="124988">MKYGKQYTVNIDPIYSLQHDENTSLTSQKTSRTQASMLTKSAPTPSGSGSGASGSGSSSAATPQQQKQSSEATGSTTISASAKYAEYISNLQKYQHPPPSKRHVTFIKYRGRQCTIAMLIVFAILVVGLVVAPVVYFTAFANKGTTVSGSAAPAQLTNFINGQITLDTTHGPYTDLMADPGRPPPDATVKRVQRDMEYLLKDVLLGSGGFAADDINSVMVSQPQRQDAHQIFLRFQVLLKNSQPLDVAEAKTSKAFASATRTDLVGTLLKEVPIVSNSLFFRAVAQSNGTTSAGNLGDSSSAIADSPQQPPLFPPQYPSNPGSRTSSDLMQSSDPNGSLNNINGSDPRFAGPQPPFSTTKSLTLPATGKSGPSLPTKQSTTTTTITSSLQLGGGSGGPVNGGPPPAAASNSTNMSVTSTSVPFTTPQVDAATTVPPGQPSQTTTSESETFAFGVGVHAKRTTTTTSTSSSFGLMGSFGGTGTSTEEWRKPVTTMRPPTEPAFFGGQQQQPTKQPANGSNLPVAGNENGGHIPLSDNLNGAPFQFGTANGQGGQLPFQTTPQQNQLPVLPGSNWQGPSQQFPPHPLVGTQVGNQAFIQLPVRDFSSATPNTINPNNKLTTSWNFADSSRPPVPETESFSNGAALPHFVQKFNGNGESIQNPPSVFNLNMADGQPLLPPPGVPNFNPTGTLPPGSFQQFPQDKIVPFQSSPSAADTFNRGHETSFNGFRLTNSPPEQSSNTLSPFAPPQSFKLNGFASDDAIAGSTTIAETKTSAMIASTASSQEVRTPKTTTNSDVIESGGKGSEADSSVSPAGNGTQVSSASKREFSGLPSGLNMPNSAVKPTEEALEFPEFTETSMAPAFTSEWGNWSEWGTCSAPHCNSDGFQSRTRVCQTSVHGAPAVPDRDASCMSRNGGQAIEARPCVCEPPATATTTEDTISFMSVSTATTTMDAAMDEIILTPTVSVASTEAPTSSLFTTTVTTTSLASYLAWSEWTEWSACSIDPCHPHGVQTRHRTCQADGKPAADQVCLDQMDGASTETQPCQCPPLVSGTLPTQALQTTSATVTIVEDEEIKATTMTFVRPSGQFLQPQRTFNLQVQNRPIQRRPQTTKLPGTCSAFEKPCNNGQCILSYRICDGFPDCADGSDEPLGCGRCFSGEFKCTNGRCISETLVCDGSDNCSDGSDEYFC</sequence>
<feature type="compositionally biased region" description="Gly residues" evidence="10">
    <location>
        <begin position="391"/>
        <end position="400"/>
    </location>
</feature>
<dbReference type="AlphaFoldDB" id="A0A1W0X0Z5"/>
<dbReference type="PROSITE" id="PS01209">
    <property type="entry name" value="LDLRA_1"/>
    <property type="match status" value="1"/>
</dbReference>
<feature type="compositionally biased region" description="Polar residues" evidence="10">
    <location>
        <begin position="805"/>
        <end position="821"/>
    </location>
</feature>
<keyword evidence="4 11" id="KW-0812">Transmembrane</keyword>
<dbReference type="PROSITE" id="PS50092">
    <property type="entry name" value="TSP1"/>
    <property type="match status" value="2"/>
</dbReference>
<dbReference type="InterPro" id="IPR000884">
    <property type="entry name" value="TSP1_rpt"/>
</dbReference>
<name>A0A1W0X0Z5_HYPEX</name>
<keyword evidence="5" id="KW-0677">Repeat</keyword>
<dbReference type="InterPro" id="IPR036055">
    <property type="entry name" value="LDL_receptor-like_sf"/>
</dbReference>
<dbReference type="InterPro" id="IPR023415">
    <property type="entry name" value="LDLR_class-A_CS"/>
</dbReference>
<comment type="caution">
    <text evidence="9">Lacks conserved residue(s) required for the propagation of feature annotation.</text>
</comment>
<feature type="region of interest" description="Disordered" evidence="10">
    <location>
        <begin position="461"/>
        <end position="487"/>
    </location>
</feature>
<dbReference type="SUPFAM" id="SSF82895">
    <property type="entry name" value="TSP-1 type 1 repeat"/>
    <property type="match status" value="1"/>
</dbReference>
<organism evidence="12 13">
    <name type="scientific">Hypsibius exemplaris</name>
    <name type="common">Freshwater tardigrade</name>
    <dbReference type="NCBI Taxonomy" id="2072580"/>
    <lineage>
        <taxon>Eukaryota</taxon>
        <taxon>Metazoa</taxon>
        <taxon>Ecdysozoa</taxon>
        <taxon>Tardigrada</taxon>
        <taxon>Eutardigrada</taxon>
        <taxon>Parachela</taxon>
        <taxon>Hypsibioidea</taxon>
        <taxon>Hypsibiidae</taxon>
        <taxon>Hypsibius</taxon>
    </lineage>
</organism>
<dbReference type="PROSITE" id="PS50068">
    <property type="entry name" value="LDLRA_2"/>
    <property type="match status" value="2"/>
</dbReference>
<evidence type="ECO:0000313" key="12">
    <source>
        <dbReference type="EMBL" id="OQV21159.1"/>
    </source>
</evidence>
<dbReference type="Pfam" id="PF00090">
    <property type="entry name" value="TSP_1"/>
    <property type="match status" value="2"/>
</dbReference>
<dbReference type="Gene3D" id="4.10.400.10">
    <property type="entry name" value="Low-density Lipoprotein Receptor"/>
    <property type="match status" value="2"/>
</dbReference>
<dbReference type="Pfam" id="PF00057">
    <property type="entry name" value="Ldl_recept_a"/>
    <property type="match status" value="2"/>
</dbReference>
<feature type="compositionally biased region" description="Low complexity" evidence="10">
    <location>
        <begin position="372"/>
        <end position="390"/>
    </location>
</feature>
<feature type="region of interest" description="Disordered" evidence="10">
    <location>
        <begin position="708"/>
        <end position="745"/>
    </location>
</feature>
<feature type="region of interest" description="Disordered" evidence="10">
    <location>
        <begin position="776"/>
        <end position="839"/>
    </location>
</feature>
<feature type="disulfide bond" evidence="9">
    <location>
        <begin position="1115"/>
        <end position="1127"/>
    </location>
</feature>
<dbReference type="InterPro" id="IPR036383">
    <property type="entry name" value="TSP1_rpt_sf"/>
</dbReference>
<dbReference type="EMBL" id="MTYJ01000025">
    <property type="protein sequence ID" value="OQV21159.1"/>
    <property type="molecule type" value="Genomic_DNA"/>
</dbReference>
<evidence type="ECO:0000256" key="6">
    <source>
        <dbReference type="ARBA" id="ARBA00022989"/>
    </source>
</evidence>
<feature type="disulfide bond" evidence="9">
    <location>
        <begin position="1160"/>
        <end position="1178"/>
    </location>
</feature>
<dbReference type="OrthoDB" id="9988974at2759"/>
<dbReference type="PANTHER" id="PTHR24270">
    <property type="entry name" value="LOW-DENSITY LIPOPROTEIN RECEPTOR-RELATED"/>
    <property type="match status" value="1"/>
</dbReference>
<feature type="disulfide bond" evidence="9">
    <location>
        <begin position="1172"/>
        <end position="1187"/>
    </location>
</feature>
<reference evidence="13" key="1">
    <citation type="submission" date="2017-01" db="EMBL/GenBank/DDBJ databases">
        <title>Comparative genomics of anhydrobiosis in the tardigrade Hypsibius dujardini.</title>
        <authorList>
            <person name="Yoshida Y."/>
            <person name="Koutsovoulos G."/>
            <person name="Laetsch D."/>
            <person name="Stevens L."/>
            <person name="Kumar S."/>
            <person name="Horikawa D."/>
            <person name="Ishino K."/>
            <person name="Komine S."/>
            <person name="Tomita M."/>
            <person name="Blaxter M."/>
            <person name="Arakawa K."/>
        </authorList>
    </citation>
    <scope>NUCLEOTIDE SEQUENCE [LARGE SCALE GENOMIC DNA]</scope>
    <source>
        <strain evidence="13">Z151</strain>
    </source>
</reference>
<keyword evidence="3" id="KW-0245">EGF-like domain</keyword>
<dbReference type="SMART" id="SM00209">
    <property type="entry name" value="TSP1"/>
    <property type="match status" value="2"/>
</dbReference>
<protein>
    <recommendedName>
        <fullName evidence="14">SEA domain-containing protein</fullName>
    </recommendedName>
</protein>
<feature type="compositionally biased region" description="Low complexity" evidence="10">
    <location>
        <begin position="461"/>
        <end position="474"/>
    </location>
</feature>
<evidence type="ECO:0000256" key="3">
    <source>
        <dbReference type="ARBA" id="ARBA00022536"/>
    </source>
</evidence>
<evidence type="ECO:0000313" key="13">
    <source>
        <dbReference type="Proteomes" id="UP000192578"/>
    </source>
</evidence>
<gene>
    <name evidence="12" type="ORF">BV898_04920</name>
</gene>
<evidence type="ECO:0000256" key="7">
    <source>
        <dbReference type="ARBA" id="ARBA00023136"/>
    </source>
</evidence>
<dbReference type="CDD" id="cd00112">
    <property type="entry name" value="LDLa"/>
    <property type="match status" value="2"/>
</dbReference>
<dbReference type="InterPro" id="IPR002172">
    <property type="entry name" value="LDrepeatLR_classA_rpt"/>
</dbReference>
<dbReference type="GO" id="GO:0005886">
    <property type="term" value="C:plasma membrane"/>
    <property type="evidence" value="ECO:0007669"/>
    <property type="project" value="TreeGrafter"/>
</dbReference>
<dbReference type="GO" id="GO:0012505">
    <property type="term" value="C:endomembrane system"/>
    <property type="evidence" value="ECO:0007669"/>
    <property type="project" value="UniProtKB-SubCell"/>
</dbReference>
<evidence type="ECO:0000256" key="11">
    <source>
        <dbReference type="SAM" id="Phobius"/>
    </source>
</evidence>
<evidence type="ECO:0000256" key="10">
    <source>
        <dbReference type="SAM" id="MobiDB-lite"/>
    </source>
</evidence>
<feature type="compositionally biased region" description="Polar residues" evidence="10">
    <location>
        <begin position="290"/>
        <end position="303"/>
    </location>
</feature>
<dbReference type="SMART" id="SM00192">
    <property type="entry name" value="LDLa"/>
    <property type="match status" value="2"/>
</dbReference>
<feature type="region of interest" description="Disordered" evidence="10">
    <location>
        <begin position="19"/>
        <end position="76"/>
    </location>
</feature>
<keyword evidence="7 11" id="KW-0472">Membrane</keyword>
<keyword evidence="6 11" id="KW-1133">Transmembrane helix</keyword>
<feature type="compositionally biased region" description="Polar residues" evidence="10">
    <location>
        <begin position="322"/>
        <end position="344"/>
    </location>
</feature>
<feature type="compositionally biased region" description="Low complexity" evidence="10">
    <location>
        <begin position="407"/>
        <end position="447"/>
    </location>
</feature>
<feature type="compositionally biased region" description="Polar residues" evidence="10">
    <location>
        <begin position="23"/>
        <end position="39"/>
    </location>
</feature>
<evidence type="ECO:0000256" key="8">
    <source>
        <dbReference type="ARBA" id="ARBA00023157"/>
    </source>
</evidence>
<evidence type="ECO:0008006" key="14">
    <source>
        <dbReference type="Google" id="ProtNLM"/>
    </source>
</evidence>
<keyword evidence="13" id="KW-1185">Reference proteome</keyword>
<evidence type="ECO:0000256" key="9">
    <source>
        <dbReference type="PROSITE-ProRule" id="PRU00124"/>
    </source>
</evidence>
<keyword evidence="8 9" id="KW-1015">Disulfide bond</keyword>
<dbReference type="Proteomes" id="UP000192578">
    <property type="component" value="Unassembled WGS sequence"/>
</dbReference>
<feature type="disulfide bond" evidence="9">
    <location>
        <begin position="1153"/>
        <end position="1165"/>
    </location>
</feature>
<dbReference type="InterPro" id="IPR050685">
    <property type="entry name" value="LDLR"/>
</dbReference>
<dbReference type="GO" id="GO:0016192">
    <property type="term" value="P:vesicle-mediated transport"/>
    <property type="evidence" value="ECO:0007669"/>
    <property type="project" value="UniProtKB-ARBA"/>
</dbReference>
<feature type="compositionally biased region" description="Polar residues" evidence="10">
    <location>
        <begin position="64"/>
        <end position="76"/>
    </location>
</feature>
<evidence type="ECO:0000256" key="2">
    <source>
        <dbReference type="ARBA" id="ARBA00004308"/>
    </source>
</evidence>
<evidence type="ECO:0000256" key="5">
    <source>
        <dbReference type="ARBA" id="ARBA00022737"/>
    </source>
</evidence>
<accession>A0A1W0X0Z5</accession>
<feature type="compositionally biased region" description="Polar residues" evidence="10">
    <location>
        <begin position="721"/>
        <end position="741"/>
    </location>
</feature>
<dbReference type="Gene3D" id="2.20.100.10">
    <property type="entry name" value="Thrombospondin type-1 (TSP1) repeat"/>
    <property type="match status" value="2"/>
</dbReference>
<comment type="caution">
    <text evidence="12">The sequence shown here is derived from an EMBL/GenBank/DDBJ whole genome shotgun (WGS) entry which is preliminary data.</text>
</comment>
<comment type="subcellular location">
    <subcellularLocation>
        <location evidence="2">Endomembrane system</location>
    </subcellularLocation>
    <subcellularLocation>
        <location evidence="1">Membrane</location>
        <topology evidence="1">Single-pass membrane protein</topology>
    </subcellularLocation>
</comment>
<proteinExistence type="predicted"/>
<feature type="compositionally biased region" description="Pro residues" evidence="10">
    <location>
        <begin position="308"/>
        <end position="318"/>
    </location>
</feature>
<feature type="transmembrane region" description="Helical" evidence="11">
    <location>
        <begin position="116"/>
        <end position="139"/>
    </location>
</feature>
<feature type="disulfide bond" evidence="9">
    <location>
        <begin position="1122"/>
        <end position="1140"/>
    </location>
</feature>
<dbReference type="PRINTS" id="PR00261">
    <property type="entry name" value="LDLRECEPTOR"/>
</dbReference>
<evidence type="ECO:0000256" key="1">
    <source>
        <dbReference type="ARBA" id="ARBA00004167"/>
    </source>
</evidence>
<evidence type="ECO:0000256" key="4">
    <source>
        <dbReference type="ARBA" id="ARBA00022692"/>
    </source>
</evidence>
<dbReference type="SUPFAM" id="SSF57424">
    <property type="entry name" value="LDL receptor-like module"/>
    <property type="match status" value="2"/>
</dbReference>
<feature type="region of interest" description="Disordered" evidence="10">
    <location>
        <begin position="290"/>
        <end position="447"/>
    </location>
</feature>